<evidence type="ECO:0000313" key="1">
    <source>
        <dbReference type="EMBL" id="CAJ0802557.1"/>
    </source>
</evidence>
<dbReference type="EMBL" id="CATYWO010000012">
    <property type="protein sequence ID" value="CAJ0802557.1"/>
    <property type="molecule type" value="Genomic_DNA"/>
</dbReference>
<proteinExistence type="predicted"/>
<comment type="caution">
    <text evidence="1">The sequence shown here is derived from an EMBL/GenBank/DDBJ whole genome shotgun (WGS) entry which is preliminary data.</text>
</comment>
<dbReference type="Proteomes" id="UP001189616">
    <property type="component" value="Unassembled WGS sequence"/>
</dbReference>
<accession>A0ABM9JT02</accession>
<evidence type="ECO:0000313" key="2">
    <source>
        <dbReference type="Proteomes" id="UP001189616"/>
    </source>
</evidence>
<organism evidence="1 2">
    <name type="scientific">Ralstonia condita</name>
    <dbReference type="NCBI Taxonomy" id="3058600"/>
    <lineage>
        <taxon>Bacteria</taxon>
        <taxon>Pseudomonadati</taxon>
        <taxon>Pseudomonadota</taxon>
        <taxon>Betaproteobacteria</taxon>
        <taxon>Burkholderiales</taxon>
        <taxon>Burkholderiaceae</taxon>
        <taxon>Ralstonia</taxon>
    </lineage>
</organism>
<protein>
    <submittedName>
        <fullName evidence="1">Uncharacterized protein</fullName>
    </submittedName>
</protein>
<name>A0ABM9JT02_9RALS</name>
<reference evidence="1 2" key="1">
    <citation type="submission" date="2023-07" db="EMBL/GenBank/DDBJ databases">
        <authorList>
            <person name="Peeters C."/>
        </authorList>
    </citation>
    <scope>NUCLEOTIDE SEQUENCE [LARGE SCALE GENOMIC DNA]</scope>
    <source>
        <strain evidence="1 2">LMG 7141</strain>
    </source>
</reference>
<keyword evidence="2" id="KW-1185">Reference proteome</keyword>
<gene>
    <name evidence="1" type="ORF">LMG7141_04126</name>
</gene>
<sequence>MGVALLWPFSEHRWFFSFRPIAVSPLGVFRFMGSRGLALMASELYWVWLPTALFSLTFVPGRWSAEKSNSCMEP</sequence>